<reference evidence="2" key="2">
    <citation type="submission" date="2023-06" db="EMBL/GenBank/DDBJ databases">
        <authorList>
            <consortium name="Lawrence Berkeley National Laboratory"/>
            <person name="Haridas S."/>
            <person name="Hensen N."/>
            <person name="Bonometti L."/>
            <person name="Westerberg I."/>
            <person name="Brannstrom I.O."/>
            <person name="Guillou S."/>
            <person name="Cros-Aarteil S."/>
            <person name="Calhoun S."/>
            <person name="Kuo A."/>
            <person name="Mondo S."/>
            <person name="Pangilinan J."/>
            <person name="Riley R."/>
            <person name="Labutti K."/>
            <person name="Andreopoulos B."/>
            <person name="Lipzen A."/>
            <person name="Chen C."/>
            <person name="Yanf M."/>
            <person name="Daum C."/>
            <person name="Ng V."/>
            <person name="Clum A."/>
            <person name="Steindorff A."/>
            <person name="Ohm R."/>
            <person name="Martin F."/>
            <person name="Silar P."/>
            <person name="Natvig D."/>
            <person name="Lalanne C."/>
            <person name="Gautier V."/>
            <person name="Ament-Velasquez S.L."/>
            <person name="Kruys A."/>
            <person name="Hutchinson M.I."/>
            <person name="Powell A.J."/>
            <person name="Barry K."/>
            <person name="Miller A.N."/>
            <person name="Grigoriev I.V."/>
            <person name="Debuchy R."/>
            <person name="Gladieux P."/>
            <person name="Thoren M.H."/>
            <person name="Johannesson H."/>
        </authorList>
    </citation>
    <scope>NUCLEOTIDE SEQUENCE</scope>
    <source>
        <strain evidence="2">CBS 168.71</strain>
    </source>
</reference>
<keyword evidence="3" id="KW-1185">Reference proteome</keyword>
<evidence type="ECO:0000256" key="1">
    <source>
        <dbReference type="SAM" id="Phobius"/>
    </source>
</evidence>
<comment type="caution">
    <text evidence="2">The sequence shown here is derived from an EMBL/GenBank/DDBJ whole genome shotgun (WGS) entry which is preliminary data.</text>
</comment>
<protein>
    <submittedName>
        <fullName evidence="2">Uncharacterized protein</fullName>
    </submittedName>
</protein>
<proteinExistence type="predicted"/>
<gene>
    <name evidence="2" type="ORF">B0H64DRAFT_384461</name>
</gene>
<keyword evidence="1" id="KW-0472">Membrane</keyword>
<evidence type="ECO:0000313" key="3">
    <source>
        <dbReference type="Proteomes" id="UP001278766"/>
    </source>
</evidence>
<keyword evidence="1" id="KW-0812">Transmembrane</keyword>
<reference evidence="2" key="1">
    <citation type="journal article" date="2023" name="Mol. Phylogenet. Evol.">
        <title>Genome-scale phylogeny and comparative genomics of the fungal order Sordariales.</title>
        <authorList>
            <person name="Hensen N."/>
            <person name="Bonometti L."/>
            <person name="Westerberg I."/>
            <person name="Brannstrom I.O."/>
            <person name="Guillou S."/>
            <person name="Cros-Aarteil S."/>
            <person name="Calhoun S."/>
            <person name="Haridas S."/>
            <person name="Kuo A."/>
            <person name="Mondo S."/>
            <person name="Pangilinan J."/>
            <person name="Riley R."/>
            <person name="LaButti K."/>
            <person name="Andreopoulos B."/>
            <person name="Lipzen A."/>
            <person name="Chen C."/>
            <person name="Yan M."/>
            <person name="Daum C."/>
            <person name="Ng V."/>
            <person name="Clum A."/>
            <person name="Steindorff A."/>
            <person name="Ohm R.A."/>
            <person name="Martin F."/>
            <person name="Silar P."/>
            <person name="Natvig D.O."/>
            <person name="Lalanne C."/>
            <person name="Gautier V."/>
            <person name="Ament-Velasquez S.L."/>
            <person name="Kruys A."/>
            <person name="Hutchinson M.I."/>
            <person name="Powell A.J."/>
            <person name="Barry K."/>
            <person name="Miller A.N."/>
            <person name="Grigoriev I.V."/>
            <person name="Debuchy R."/>
            <person name="Gladieux P."/>
            <person name="Hiltunen Thoren M."/>
            <person name="Johannesson H."/>
        </authorList>
    </citation>
    <scope>NUCLEOTIDE SEQUENCE</scope>
    <source>
        <strain evidence="2">CBS 168.71</strain>
    </source>
</reference>
<organism evidence="2 3">
    <name type="scientific">Chaetomium fimeti</name>
    <dbReference type="NCBI Taxonomy" id="1854472"/>
    <lineage>
        <taxon>Eukaryota</taxon>
        <taxon>Fungi</taxon>
        <taxon>Dikarya</taxon>
        <taxon>Ascomycota</taxon>
        <taxon>Pezizomycotina</taxon>
        <taxon>Sordariomycetes</taxon>
        <taxon>Sordariomycetidae</taxon>
        <taxon>Sordariales</taxon>
        <taxon>Chaetomiaceae</taxon>
        <taxon>Chaetomium</taxon>
    </lineage>
</organism>
<dbReference type="Proteomes" id="UP001278766">
    <property type="component" value="Unassembled WGS sequence"/>
</dbReference>
<feature type="transmembrane region" description="Helical" evidence="1">
    <location>
        <begin position="12"/>
        <end position="31"/>
    </location>
</feature>
<dbReference type="AlphaFoldDB" id="A0AAE0HKM3"/>
<dbReference type="GeneID" id="87839953"/>
<feature type="transmembrane region" description="Helical" evidence="1">
    <location>
        <begin position="37"/>
        <end position="58"/>
    </location>
</feature>
<dbReference type="RefSeq" id="XP_062661729.1">
    <property type="nucleotide sequence ID" value="XM_062803005.1"/>
</dbReference>
<evidence type="ECO:0000313" key="2">
    <source>
        <dbReference type="EMBL" id="KAK3298215.1"/>
    </source>
</evidence>
<sequence>MVRQWNGDGPCVARVSILVFFSSVYLSLLAMTWQGEAFAIPAFLGMLLAFLPWTGLYLGTGELCPWHNEHKLIWV</sequence>
<dbReference type="EMBL" id="JAUEPN010000002">
    <property type="protein sequence ID" value="KAK3298215.1"/>
    <property type="molecule type" value="Genomic_DNA"/>
</dbReference>
<accession>A0AAE0HKM3</accession>
<keyword evidence="1" id="KW-1133">Transmembrane helix</keyword>
<name>A0AAE0HKM3_9PEZI</name>